<reference evidence="1 2" key="1">
    <citation type="submission" date="2017-02" db="EMBL/GenBank/DDBJ databases">
        <title>Genomic diversity within the haloalkaliphilic genus Thioalkalivibrio.</title>
        <authorList>
            <person name="Ahn A.-C."/>
            <person name="Meier-Kolthoff J."/>
            <person name="Overmars L."/>
            <person name="Richter M."/>
            <person name="Woyke T."/>
            <person name="Sorokin D.Y."/>
            <person name="Muyzer G."/>
        </authorList>
    </citation>
    <scope>NUCLEOTIDE SEQUENCE [LARGE SCALE GENOMIC DNA]</scope>
    <source>
        <strain evidence="1 2">HL17</strain>
    </source>
</reference>
<dbReference type="STRING" id="252474.B1A74_01985"/>
<keyword evidence="1" id="KW-0808">Transferase</keyword>
<dbReference type="Gene3D" id="3.40.1260.10">
    <property type="entry name" value="DsrEFH-like"/>
    <property type="match status" value="1"/>
</dbReference>
<comment type="caution">
    <text evidence="1">The sequence shown here is derived from an EMBL/GenBank/DDBJ whole genome shotgun (WGS) entry which is preliminary data.</text>
</comment>
<dbReference type="GO" id="GO:0002143">
    <property type="term" value="P:tRNA wobble position uridine thiolation"/>
    <property type="evidence" value="ECO:0007669"/>
    <property type="project" value="InterPro"/>
</dbReference>
<proteinExistence type="predicted"/>
<dbReference type="Pfam" id="PF04077">
    <property type="entry name" value="DsrH"/>
    <property type="match status" value="1"/>
</dbReference>
<dbReference type="GO" id="GO:0016740">
    <property type="term" value="F:transferase activity"/>
    <property type="evidence" value="ECO:0007669"/>
    <property type="project" value="UniProtKB-KW"/>
</dbReference>
<dbReference type="PANTHER" id="PTHR37526:SF1">
    <property type="entry name" value="PROTEIN TUSB"/>
    <property type="match status" value="1"/>
</dbReference>
<dbReference type="InterPro" id="IPR027396">
    <property type="entry name" value="DsrEFH-like"/>
</dbReference>
<dbReference type="InterPro" id="IPR007215">
    <property type="entry name" value="Sulphur_relay_TusB/DsrH"/>
</dbReference>
<keyword evidence="2" id="KW-1185">Reference proteome</keyword>
<dbReference type="EMBL" id="MUZR01000006">
    <property type="protein sequence ID" value="OOC11183.1"/>
    <property type="molecule type" value="Genomic_DNA"/>
</dbReference>
<dbReference type="GO" id="GO:1990228">
    <property type="term" value="C:sulfurtransferase complex"/>
    <property type="evidence" value="ECO:0007669"/>
    <property type="project" value="TreeGrafter"/>
</dbReference>
<evidence type="ECO:0000313" key="2">
    <source>
        <dbReference type="Proteomes" id="UP000189177"/>
    </source>
</evidence>
<gene>
    <name evidence="1" type="ORF">B1A74_01985</name>
</gene>
<protein>
    <submittedName>
        <fullName evidence="1">Sulfurtransferase TusB</fullName>
    </submittedName>
</protein>
<accession>A0A1V3A283</accession>
<organism evidence="1 2">
    <name type="scientific">Thioalkalivibrio halophilus</name>
    <dbReference type="NCBI Taxonomy" id="252474"/>
    <lineage>
        <taxon>Bacteria</taxon>
        <taxon>Pseudomonadati</taxon>
        <taxon>Pseudomonadota</taxon>
        <taxon>Gammaproteobacteria</taxon>
        <taxon>Chromatiales</taxon>
        <taxon>Ectothiorhodospiraceae</taxon>
        <taxon>Thioalkalivibrio</taxon>
    </lineage>
</organism>
<name>A0A1V3A283_9GAMM</name>
<evidence type="ECO:0000313" key="1">
    <source>
        <dbReference type="EMBL" id="OOC11183.1"/>
    </source>
</evidence>
<dbReference type="PANTHER" id="PTHR37526">
    <property type="entry name" value="PROTEIN TUSB"/>
    <property type="match status" value="1"/>
</dbReference>
<dbReference type="NCBIfam" id="TIGR03011">
    <property type="entry name" value="sulf_tusB_dsrH"/>
    <property type="match status" value="1"/>
</dbReference>
<dbReference type="AlphaFoldDB" id="A0A1V3A283"/>
<dbReference type="Proteomes" id="UP000189177">
    <property type="component" value="Unassembled WGS sequence"/>
</dbReference>
<dbReference type="OrthoDB" id="9795117at2"/>
<dbReference type="RefSeq" id="WP_042805686.1">
    <property type="nucleotide sequence ID" value="NZ_MUZR01000006.1"/>
</dbReference>
<sequence>MLHTVNKSPFERNTLNACLGHALPDSAVLLIEDGVLAAVQGTAHETEMRKALEQHSVSVLGPDLSARGLSPEQVIPGINVVDYAGFVELTENHDKVQAWL</sequence>
<dbReference type="SUPFAM" id="SSF75169">
    <property type="entry name" value="DsrEFH-like"/>
    <property type="match status" value="1"/>
</dbReference>